<dbReference type="Gene3D" id="1.25.40.10">
    <property type="entry name" value="Tetratricopeptide repeat domain"/>
    <property type="match status" value="1"/>
</dbReference>
<dbReference type="SUPFAM" id="SSF81901">
    <property type="entry name" value="HCP-like"/>
    <property type="match status" value="1"/>
</dbReference>
<keyword evidence="2" id="KW-1185">Reference proteome</keyword>
<dbReference type="InterPro" id="IPR011990">
    <property type="entry name" value="TPR-like_helical_dom_sf"/>
</dbReference>
<dbReference type="Proteomes" id="UP000285575">
    <property type="component" value="Unassembled WGS sequence"/>
</dbReference>
<organism evidence="1 2">
    <name type="scientific">Rubrivivax rivuli</name>
    <dbReference type="NCBI Taxonomy" id="1862385"/>
    <lineage>
        <taxon>Bacteria</taxon>
        <taxon>Pseudomonadati</taxon>
        <taxon>Pseudomonadota</taxon>
        <taxon>Betaproteobacteria</taxon>
        <taxon>Burkholderiales</taxon>
        <taxon>Sphaerotilaceae</taxon>
        <taxon>Rubrivivax</taxon>
    </lineage>
</organism>
<accession>A0A437REF6</accession>
<dbReference type="Pfam" id="PF08238">
    <property type="entry name" value="Sel1"/>
    <property type="match status" value="4"/>
</dbReference>
<dbReference type="EMBL" id="SACR01000004">
    <property type="protein sequence ID" value="RVU45147.1"/>
    <property type="molecule type" value="Genomic_DNA"/>
</dbReference>
<sequence>MNGYRAPTQSLARRRKPLPRFAPPWSFTMFHALARLALRRAALQGARLLVLATLASPVMAAAPLPPALQNELDRAVIAYESGQLPAAQKAFEALARRGVAAAQYNLAVMHLQGEVPKPDRTRARGLLQQAAEGGFVTAQFMLAQALENGELGPRDLALAHRWYEVAAEAGSTEAQLAMGTGHYLGRGLPKDAARAVHWFREAAKGGDVGAMYLLASMYEQGDGVERDLRLARYWYGVAAQNGDRAAPGKLREIDVLLGSQPS</sequence>
<evidence type="ECO:0000313" key="2">
    <source>
        <dbReference type="Proteomes" id="UP000285575"/>
    </source>
</evidence>
<comment type="caution">
    <text evidence="1">The sequence shown here is derived from an EMBL/GenBank/DDBJ whole genome shotgun (WGS) entry which is preliminary data.</text>
</comment>
<proteinExistence type="predicted"/>
<dbReference type="AlphaFoldDB" id="A0A437REF6"/>
<dbReference type="InterPro" id="IPR050767">
    <property type="entry name" value="Sel1_AlgK"/>
</dbReference>
<dbReference type="PANTHER" id="PTHR11102:SF160">
    <property type="entry name" value="ERAD-ASSOCIATED E3 UBIQUITIN-PROTEIN LIGASE COMPONENT HRD3"/>
    <property type="match status" value="1"/>
</dbReference>
<dbReference type="OrthoDB" id="8912283at2"/>
<dbReference type="PANTHER" id="PTHR11102">
    <property type="entry name" value="SEL-1-LIKE PROTEIN"/>
    <property type="match status" value="1"/>
</dbReference>
<name>A0A437REF6_9BURK</name>
<reference evidence="1 2" key="1">
    <citation type="submission" date="2019-01" db="EMBL/GenBank/DDBJ databases">
        <authorList>
            <person name="Chen W.-M."/>
        </authorList>
    </citation>
    <scope>NUCLEOTIDE SEQUENCE [LARGE SCALE GENOMIC DNA]</scope>
    <source>
        <strain evidence="1 2">KYPY4</strain>
    </source>
</reference>
<protein>
    <submittedName>
        <fullName evidence="1">Sel1 repeat family protein</fullName>
    </submittedName>
</protein>
<gene>
    <name evidence="1" type="ORF">EOE66_13420</name>
</gene>
<dbReference type="InterPro" id="IPR006597">
    <property type="entry name" value="Sel1-like"/>
</dbReference>
<evidence type="ECO:0000313" key="1">
    <source>
        <dbReference type="EMBL" id="RVU45147.1"/>
    </source>
</evidence>
<dbReference type="SMART" id="SM00671">
    <property type="entry name" value="SEL1"/>
    <property type="match status" value="4"/>
</dbReference>